<name>A0A1H1E226_9BACI</name>
<dbReference type="InterPro" id="IPR011009">
    <property type="entry name" value="Kinase-like_dom_sf"/>
</dbReference>
<sequence>MDLNFLFEEKVIEVQELSPGYEDHASDVWLVKTEKKEVVVRTSRMTEEPNNDFWWGCKNIFGIDQRRVFELENINNTLSNITSMPVPRVLNKGKSFSREFVVVEKLTGEVVQSFVEQPSSVVQSLGEGLAKIHKYRKNYVGSPSGMFKIGLEEFNQHLKDTMTELVSRYYKEEKDIKDKLIEIKNLLEDIPSPEYSTFVLVDIDPTQFLSDGKVISGLVDTEAYVIAPREFDFIGLEYVLDEKSAIDFKIGYEKVLELPNLSKVRTPYRYLYRLLSVQGDEDLKEWLNHKELF</sequence>
<dbReference type="InterPro" id="IPR051678">
    <property type="entry name" value="AGP_Transferase"/>
</dbReference>
<keyword evidence="3" id="KW-1185">Reference proteome</keyword>
<organism evidence="2 3">
    <name type="scientific">Virgibacillus salinus</name>
    <dbReference type="NCBI Taxonomy" id="553311"/>
    <lineage>
        <taxon>Bacteria</taxon>
        <taxon>Bacillati</taxon>
        <taxon>Bacillota</taxon>
        <taxon>Bacilli</taxon>
        <taxon>Bacillales</taxon>
        <taxon>Bacillaceae</taxon>
        <taxon>Virgibacillus</taxon>
    </lineage>
</organism>
<gene>
    <name evidence="2" type="ORF">SAMN05216231_2665</name>
</gene>
<dbReference type="RefSeq" id="WP_092493469.1">
    <property type="nucleotide sequence ID" value="NZ_FNKD01000003.1"/>
</dbReference>
<dbReference type="STRING" id="553311.SAMN05216231_2665"/>
<accession>A0A1H1E226</accession>
<protein>
    <recommendedName>
        <fullName evidence="1">Aminoglycoside phosphotransferase domain-containing protein</fullName>
    </recommendedName>
</protein>
<dbReference type="InterPro" id="IPR002575">
    <property type="entry name" value="Aminoglycoside_PTrfase"/>
</dbReference>
<evidence type="ECO:0000313" key="2">
    <source>
        <dbReference type="EMBL" id="SDQ82206.1"/>
    </source>
</evidence>
<dbReference type="AlphaFoldDB" id="A0A1H1E226"/>
<evidence type="ECO:0000313" key="3">
    <source>
        <dbReference type="Proteomes" id="UP000199444"/>
    </source>
</evidence>
<dbReference type="PANTHER" id="PTHR21310">
    <property type="entry name" value="AMINOGLYCOSIDE PHOSPHOTRANSFERASE-RELATED-RELATED"/>
    <property type="match status" value="1"/>
</dbReference>
<evidence type="ECO:0000259" key="1">
    <source>
        <dbReference type="Pfam" id="PF01636"/>
    </source>
</evidence>
<dbReference type="PANTHER" id="PTHR21310:SF15">
    <property type="entry name" value="AMINOGLYCOSIDE PHOSPHOTRANSFERASE DOMAIN-CONTAINING PROTEIN"/>
    <property type="match status" value="1"/>
</dbReference>
<proteinExistence type="predicted"/>
<dbReference type="EMBL" id="FNKD01000003">
    <property type="protein sequence ID" value="SDQ82206.1"/>
    <property type="molecule type" value="Genomic_DNA"/>
</dbReference>
<dbReference type="Pfam" id="PF01636">
    <property type="entry name" value="APH"/>
    <property type="match status" value="1"/>
</dbReference>
<feature type="domain" description="Aminoglycoside phosphotransferase" evidence="1">
    <location>
        <begin position="79"/>
        <end position="237"/>
    </location>
</feature>
<dbReference type="SUPFAM" id="SSF56112">
    <property type="entry name" value="Protein kinase-like (PK-like)"/>
    <property type="match status" value="1"/>
</dbReference>
<reference evidence="2 3" key="1">
    <citation type="submission" date="2016-10" db="EMBL/GenBank/DDBJ databases">
        <authorList>
            <person name="de Groot N.N."/>
        </authorList>
    </citation>
    <scope>NUCLEOTIDE SEQUENCE [LARGE SCALE GENOMIC DNA]</scope>
    <source>
        <strain evidence="2 3">CGMCC 1.10449</strain>
    </source>
</reference>
<dbReference type="Proteomes" id="UP000199444">
    <property type="component" value="Unassembled WGS sequence"/>
</dbReference>